<comment type="caution">
    <text evidence="3">The sequence shown here is derived from an EMBL/GenBank/DDBJ whole genome shotgun (WGS) entry which is preliminary data.</text>
</comment>
<reference evidence="3" key="1">
    <citation type="submission" date="2021-08" db="EMBL/GenBank/DDBJ databases">
        <title>WGS assembly of Ceratopteris richardii.</title>
        <authorList>
            <person name="Marchant D.B."/>
            <person name="Chen G."/>
            <person name="Jenkins J."/>
            <person name="Shu S."/>
            <person name="Leebens-Mack J."/>
            <person name="Grimwood J."/>
            <person name="Schmutz J."/>
            <person name="Soltis P."/>
            <person name="Soltis D."/>
            <person name="Chen Z.-H."/>
        </authorList>
    </citation>
    <scope>NUCLEOTIDE SEQUENCE</scope>
    <source>
        <strain evidence="3">Whitten #5841</strain>
        <tissue evidence="3">Leaf</tissue>
    </source>
</reference>
<gene>
    <name evidence="3" type="ORF">KP509_08G032200</name>
</gene>
<dbReference type="EMBL" id="CM035413">
    <property type="protein sequence ID" value="KAH7431140.1"/>
    <property type="molecule type" value="Genomic_DNA"/>
</dbReference>
<name>A0A8T2U9E9_CERRI</name>
<dbReference type="InterPro" id="IPR000157">
    <property type="entry name" value="TIR_dom"/>
</dbReference>
<dbReference type="InterPro" id="IPR044974">
    <property type="entry name" value="Disease_R_plants"/>
</dbReference>
<dbReference type="AlphaFoldDB" id="A0A8T2U9E9"/>
<feature type="domain" description="TIR" evidence="2">
    <location>
        <begin position="8"/>
        <end position="180"/>
    </location>
</feature>
<dbReference type="GO" id="GO:0006952">
    <property type="term" value="P:defense response"/>
    <property type="evidence" value="ECO:0007669"/>
    <property type="project" value="InterPro"/>
</dbReference>
<evidence type="ECO:0000313" key="3">
    <source>
        <dbReference type="EMBL" id="KAH7431140.1"/>
    </source>
</evidence>
<organism evidence="3 4">
    <name type="scientific">Ceratopteris richardii</name>
    <name type="common">Triangle waterfern</name>
    <dbReference type="NCBI Taxonomy" id="49495"/>
    <lineage>
        <taxon>Eukaryota</taxon>
        <taxon>Viridiplantae</taxon>
        <taxon>Streptophyta</taxon>
        <taxon>Embryophyta</taxon>
        <taxon>Tracheophyta</taxon>
        <taxon>Polypodiopsida</taxon>
        <taxon>Polypodiidae</taxon>
        <taxon>Polypodiales</taxon>
        <taxon>Pteridineae</taxon>
        <taxon>Pteridaceae</taxon>
        <taxon>Parkerioideae</taxon>
        <taxon>Ceratopteris</taxon>
    </lineage>
</organism>
<dbReference type="GO" id="GO:0007165">
    <property type="term" value="P:signal transduction"/>
    <property type="evidence" value="ECO:0007669"/>
    <property type="project" value="InterPro"/>
</dbReference>
<dbReference type="Proteomes" id="UP000825935">
    <property type="component" value="Chromosome 8"/>
</dbReference>
<dbReference type="Gene3D" id="3.40.50.10140">
    <property type="entry name" value="Toll/interleukin-1 receptor homology (TIR) domain"/>
    <property type="match status" value="1"/>
</dbReference>
<evidence type="ECO:0000259" key="2">
    <source>
        <dbReference type="PROSITE" id="PS50104"/>
    </source>
</evidence>
<dbReference type="OrthoDB" id="1357022at2759"/>
<evidence type="ECO:0000256" key="1">
    <source>
        <dbReference type="ARBA" id="ARBA00022528"/>
    </source>
</evidence>
<dbReference type="SUPFAM" id="SSF52540">
    <property type="entry name" value="P-loop containing nucleoside triphosphate hydrolases"/>
    <property type="match status" value="1"/>
</dbReference>
<dbReference type="PANTHER" id="PTHR11017">
    <property type="entry name" value="LEUCINE-RICH REPEAT-CONTAINING PROTEIN"/>
    <property type="match status" value="1"/>
</dbReference>
<dbReference type="Pfam" id="PF01582">
    <property type="entry name" value="TIR"/>
    <property type="match status" value="1"/>
</dbReference>
<dbReference type="SMART" id="SM00255">
    <property type="entry name" value="TIR"/>
    <property type="match status" value="1"/>
</dbReference>
<dbReference type="PANTHER" id="PTHR11017:SF385">
    <property type="entry name" value="DISEASE RESISTANCE PROTEIN (TIR-NBS-LRR CLASS)-RELATED"/>
    <property type="match status" value="1"/>
</dbReference>
<dbReference type="InterPro" id="IPR035897">
    <property type="entry name" value="Toll_tir_struct_dom_sf"/>
</dbReference>
<evidence type="ECO:0000313" key="4">
    <source>
        <dbReference type="Proteomes" id="UP000825935"/>
    </source>
</evidence>
<keyword evidence="1" id="KW-0150">Chloroplast</keyword>
<dbReference type="InterPro" id="IPR027417">
    <property type="entry name" value="P-loop_NTPase"/>
</dbReference>
<keyword evidence="1" id="KW-0934">Plastid</keyword>
<dbReference type="SUPFAM" id="SSF52200">
    <property type="entry name" value="Toll/Interleukin receptor TIR domain"/>
    <property type="match status" value="1"/>
</dbReference>
<keyword evidence="4" id="KW-1185">Reference proteome</keyword>
<sequence>MPISRECLPYDVFICHWQVDTQLNAVSVLRGIFLSKGIIPFVVGYGKNDGVSELNPDIVKAIQNSKVYVIFLSQNFATSKRCLEEVSYIMHIRGTSDASRTPTVLPVFYDVKPSTVRYQKANYDLNKVEGSTQEQRNGWATALHELSKLHGLEYKTASMYLWETLYEIVKEVEAIVKEVVPFSDGPRWANKIKEVFDALELKEKSEEIFLVGVYGRNKSEFANLLVKASNKMFNRVYKLANVKEKISQQHGVPNIVENMCLGLTQSSTPIDVGRCQQRLKSERCLVVLDDLGNDMNDIDRIRMLLEEVRRILRNRSLVILANQFQHMLQELNVHRLRNLLTLEEKGILSIFHCKEDKTNDSFLIQLTETFDSRGLDVRLLNKDEVTSNSACLNRTRIGDP</sequence>
<dbReference type="Gene3D" id="3.40.50.300">
    <property type="entry name" value="P-loop containing nucleotide triphosphate hydrolases"/>
    <property type="match status" value="1"/>
</dbReference>
<accession>A0A8T2U9E9</accession>
<dbReference type="PROSITE" id="PS50104">
    <property type="entry name" value="TIR"/>
    <property type="match status" value="1"/>
</dbReference>
<protein>
    <recommendedName>
        <fullName evidence="2">TIR domain-containing protein</fullName>
    </recommendedName>
</protein>
<proteinExistence type="predicted"/>